<reference evidence="2 3" key="1">
    <citation type="submission" date="2018-06" db="EMBL/GenBank/DDBJ databases">
        <title>A transcriptomic atlas of mushroom development highlights an independent origin of complex multicellularity.</title>
        <authorList>
            <consortium name="DOE Joint Genome Institute"/>
            <person name="Krizsan K."/>
            <person name="Almasi E."/>
            <person name="Merenyi Z."/>
            <person name="Sahu N."/>
            <person name="Viragh M."/>
            <person name="Koszo T."/>
            <person name="Mondo S."/>
            <person name="Kiss B."/>
            <person name="Balint B."/>
            <person name="Kues U."/>
            <person name="Barry K."/>
            <person name="Hegedus J.C."/>
            <person name="Henrissat B."/>
            <person name="Johnson J."/>
            <person name="Lipzen A."/>
            <person name="Ohm R."/>
            <person name="Nagy I."/>
            <person name="Pangilinan J."/>
            <person name="Yan J."/>
            <person name="Xiong Y."/>
            <person name="Grigoriev I.V."/>
            <person name="Hibbett D.S."/>
            <person name="Nagy L.G."/>
        </authorList>
    </citation>
    <scope>NUCLEOTIDE SEQUENCE [LARGE SCALE GENOMIC DNA]</scope>
    <source>
        <strain evidence="2 3">SZMC22713</strain>
    </source>
</reference>
<evidence type="ECO:0000313" key="3">
    <source>
        <dbReference type="Proteomes" id="UP000294933"/>
    </source>
</evidence>
<protein>
    <submittedName>
        <fullName evidence="2">Uncharacterized protein</fullName>
    </submittedName>
</protein>
<keyword evidence="1" id="KW-1133">Transmembrane helix</keyword>
<accession>A0A4Y7PTA6</accession>
<dbReference type="EMBL" id="ML170205">
    <property type="protein sequence ID" value="TDL18633.1"/>
    <property type="molecule type" value="Genomic_DNA"/>
</dbReference>
<gene>
    <name evidence="2" type="ORF">BD410DRAFT_806357</name>
</gene>
<feature type="transmembrane region" description="Helical" evidence="1">
    <location>
        <begin position="174"/>
        <end position="197"/>
    </location>
</feature>
<evidence type="ECO:0000256" key="1">
    <source>
        <dbReference type="SAM" id="Phobius"/>
    </source>
</evidence>
<sequence>MSDSSPDIAGLIADASQLQFLNCVTVSGTGKSCRAMDINQNIWFIIPQFAVYDPWSEIAFGRHFNFENIYAIYQKSKFILIILGLPCVAALALSVYTSFLEKPAVDSIIIGTICDEHAPSFDLRIHKFEPTVQLAGNILSLIIDILVFTLTFAKTIHHAIGMRKVGLGNSLGYFMLRDVLGFSTKLLIGVVGTVVFFGAIGNWLVVLAAISNPLTIILINRLVLSLRQVSHIRGNVPTLGAIGTIQEPAFATNPVLGNLGAPLRLGIEEDYDDDEVEEISVDDEAEVVGEREIVNHTEIIEELRNPSDV</sequence>
<dbReference type="AlphaFoldDB" id="A0A4Y7PTA6"/>
<feature type="transmembrane region" description="Helical" evidence="1">
    <location>
        <begin position="134"/>
        <end position="153"/>
    </location>
</feature>
<feature type="transmembrane region" description="Helical" evidence="1">
    <location>
        <begin position="78"/>
        <end position="99"/>
    </location>
</feature>
<evidence type="ECO:0000313" key="2">
    <source>
        <dbReference type="EMBL" id="TDL18633.1"/>
    </source>
</evidence>
<proteinExistence type="predicted"/>
<keyword evidence="1" id="KW-0472">Membrane</keyword>
<name>A0A4Y7PTA6_9AGAM</name>
<feature type="transmembrane region" description="Helical" evidence="1">
    <location>
        <begin position="203"/>
        <end position="224"/>
    </location>
</feature>
<organism evidence="2 3">
    <name type="scientific">Rickenella mellea</name>
    <dbReference type="NCBI Taxonomy" id="50990"/>
    <lineage>
        <taxon>Eukaryota</taxon>
        <taxon>Fungi</taxon>
        <taxon>Dikarya</taxon>
        <taxon>Basidiomycota</taxon>
        <taxon>Agaricomycotina</taxon>
        <taxon>Agaricomycetes</taxon>
        <taxon>Hymenochaetales</taxon>
        <taxon>Rickenellaceae</taxon>
        <taxon>Rickenella</taxon>
    </lineage>
</organism>
<keyword evidence="1" id="KW-0812">Transmembrane</keyword>
<dbReference type="Proteomes" id="UP000294933">
    <property type="component" value="Unassembled WGS sequence"/>
</dbReference>
<dbReference type="VEuPathDB" id="FungiDB:BD410DRAFT_806357"/>
<keyword evidence="3" id="KW-1185">Reference proteome</keyword>